<dbReference type="InterPro" id="IPR012674">
    <property type="entry name" value="Calycin"/>
</dbReference>
<reference evidence="6" key="1">
    <citation type="submission" date="2025-08" db="UniProtKB">
        <authorList>
            <consortium name="RefSeq"/>
        </authorList>
    </citation>
    <scope>IDENTIFICATION</scope>
</reference>
<dbReference type="GO" id="GO:0031409">
    <property type="term" value="F:pigment binding"/>
    <property type="evidence" value="ECO:0007669"/>
    <property type="project" value="InterPro"/>
</dbReference>
<dbReference type="GO" id="GO:0006629">
    <property type="term" value="P:lipid metabolic process"/>
    <property type="evidence" value="ECO:0007669"/>
    <property type="project" value="TreeGrafter"/>
</dbReference>
<dbReference type="GeneID" id="113504827"/>
<evidence type="ECO:0000313" key="6">
    <source>
        <dbReference type="RefSeq" id="XP_026743094.1"/>
    </source>
</evidence>
<feature type="chain" id="PRO_5029086027" evidence="3">
    <location>
        <begin position="22"/>
        <end position="205"/>
    </location>
</feature>
<dbReference type="GO" id="GO:0000302">
    <property type="term" value="P:response to reactive oxygen species"/>
    <property type="evidence" value="ECO:0007669"/>
    <property type="project" value="TreeGrafter"/>
</dbReference>
<dbReference type="InParanoid" id="A0A7E5WR26"/>
<evidence type="ECO:0000256" key="2">
    <source>
        <dbReference type="ARBA" id="ARBA00023157"/>
    </source>
</evidence>
<evidence type="ECO:0000256" key="1">
    <source>
        <dbReference type="ARBA" id="ARBA00006889"/>
    </source>
</evidence>
<dbReference type="InterPro" id="IPR022271">
    <property type="entry name" value="Lipocalin_ApoD"/>
</dbReference>
<evidence type="ECO:0000313" key="5">
    <source>
        <dbReference type="Proteomes" id="UP000322000"/>
    </source>
</evidence>
<dbReference type="PANTHER" id="PTHR10612:SF58">
    <property type="entry name" value="APOLIPOPROTEIN D"/>
    <property type="match status" value="1"/>
</dbReference>
<sequence>MYKILILSVFALANAAPAAHSHEGACPESKPVENFNLTAYQGVWYEISKIPIPSEGGGQCAQAEYTLAGDEVKLRNSHVIGGEQKYIDGVAKPAPDAGNTAQLIVTFQFGDITTNSPLSVLATDYENYAIAYNCKFDEKANTHKEQAWILSRSKVLEGEPKAAVDTFLKDNANLIDSSKLVATDFSEEACKYTSSSQMTGQIAKP</sequence>
<keyword evidence="3" id="KW-0732">Signal</keyword>
<feature type="domain" description="Lipocalin/cytosolic fatty-acid binding" evidence="4">
    <location>
        <begin position="41"/>
        <end position="181"/>
    </location>
</feature>
<evidence type="ECO:0000259" key="4">
    <source>
        <dbReference type="Pfam" id="PF00061"/>
    </source>
</evidence>
<dbReference type="SUPFAM" id="SSF50814">
    <property type="entry name" value="Lipocalins"/>
    <property type="match status" value="1"/>
</dbReference>
<accession>A0A7E5WR26</accession>
<keyword evidence="2" id="KW-1015">Disulfide bond</keyword>
<dbReference type="OrthoDB" id="565904at2759"/>
<protein>
    <submittedName>
        <fullName evidence="6">Insecticyanin-B-like</fullName>
    </submittedName>
</protein>
<dbReference type="Proteomes" id="UP000322000">
    <property type="component" value="Chromosome 23"/>
</dbReference>
<dbReference type="Gene3D" id="2.40.128.20">
    <property type="match status" value="1"/>
</dbReference>
<gene>
    <name evidence="6" type="primary">LOC113504827</name>
</gene>
<evidence type="ECO:0000256" key="3">
    <source>
        <dbReference type="PIRNR" id="PIRNR036893"/>
    </source>
</evidence>
<dbReference type="InterPro" id="IPR000566">
    <property type="entry name" value="Lipocln_cytosolic_FA-bd_dom"/>
</dbReference>
<dbReference type="Pfam" id="PF00061">
    <property type="entry name" value="Lipocalin"/>
    <property type="match status" value="1"/>
</dbReference>
<dbReference type="PIRSF" id="PIRSF036893">
    <property type="entry name" value="Lipocalin_ApoD"/>
    <property type="match status" value="1"/>
</dbReference>
<dbReference type="PRINTS" id="PR01273">
    <property type="entry name" value="INVTBRTCOLOR"/>
</dbReference>
<dbReference type="GO" id="GO:0005737">
    <property type="term" value="C:cytoplasm"/>
    <property type="evidence" value="ECO:0007669"/>
    <property type="project" value="TreeGrafter"/>
</dbReference>
<name>A0A7E5WR26_TRINI</name>
<dbReference type="InterPro" id="IPR003057">
    <property type="entry name" value="Invtbrt_color"/>
</dbReference>
<dbReference type="KEGG" id="tnl:113504827"/>
<dbReference type="RefSeq" id="XP_026743094.1">
    <property type="nucleotide sequence ID" value="XM_026887293.1"/>
</dbReference>
<keyword evidence="5" id="KW-1185">Reference proteome</keyword>
<comment type="similarity">
    <text evidence="1 3">Belongs to the calycin superfamily. Lipocalin family.</text>
</comment>
<proteinExistence type="inferred from homology"/>
<organism evidence="5 6">
    <name type="scientific">Trichoplusia ni</name>
    <name type="common">Cabbage looper</name>
    <dbReference type="NCBI Taxonomy" id="7111"/>
    <lineage>
        <taxon>Eukaryota</taxon>
        <taxon>Metazoa</taxon>
        <taxon>Ecdysozoa</taxon>
        <taxon>Arthropoda</taxon>
        <taxon>Hexapoda</taxon>
        <taxon>Insecta</taxon>
        <taxon>Pterygota</taxon>
        <taxon>Neoptera</taxon>
        <taxon>Endopterygota</taxon>
        <taxon>Lepidoptera</taxon>
        <taxon>Glossata</taxon>
        <taxon>Ditrysia</taxon>
        <taxon>Noctuoidea</taxon>
        <taxon>Noctuidae</taxon>
        <taxon>Plusiinae</taxon>
        <taxon>Trichoplusia</taxon>
    </lineage>
</organism>
<dbReference type="AlphaFoldDB" id="A0A7E5WR26"/>
<dbReference type="PANTHER" id="PTHR10612">
    <property type="entry name" value="APOLIPOPROTEIN D"/>
    <property type="match status" value="1"/>
</dbReference>
<feature type="signal peptide" evidence="3">
    <location>
        <begin position="1"/>
        <end position="21"/>
    </location>
</feature>